<dbReference type="Proteomes" id="UP000001936">
    <property type="component" value="Chromosome"/>
</dbReference>
<keyword evidence="3 7" id="KW-0413">Isomerase</keyword>
<dbReference type="EC" id="5.4.99.-" evidence="7"/>
<dbReference type="InterPro" id="IPR006145">
    <property type="entry name" value="PsdUridine_synth_RsuA/RluA"/>
</dbReference>
<reference evidence="10 11" key="1">
    <citation type="journal article" date="2006" name="Proc. Natl. Acad. Sci. U.S.A.">
        <title>The partitioned Rhizobium etli genome: genetic and metabolic redundancy in seven interacting replicons.</title>
        <authorList>
            <person name="Gonzalez V."/>
            <person name="Santamaria R.I."/>
            <person name="Bustos P."/>
            <person name="Hernandez-Gonzalez I."/>
            <person name="Medrano-Soto A."/>
            <person name="Moreno-Hagelsieb G."/>
            <person name="Janga S.C."/>
            <person name="Ramirez M.A."/>
            <person name="Jimenez-Jacinto V."/>
            <person name="Collado-Vides J."/>
            <person name="Davila G."/>
        </authorList>
    </citation>
    <scope>NUCLEOTIDE SEQUENCE [LARGE SCALE GENOMIC DNA]</scope>
    <source>
        <strain evidence="11">ATCC 51251 / DSM 11541 / JCM 21823 / NBRC 15573 / CFN 42</strain>
    </source>
</reference>
<dbReference type="HOGENOM" id="CLU_024979_1_2_5"/>
<proteinExistence type="inferred from homology"/>
<dbReference type="GO" id="GO:0003723">
    <property type="term" value="F:RNA binding"/>
    <property type="evidence" value="ECO:0007669"/>
    <property type="project" value="UniProtKB-KW"/>
</dbReference>
<evidence type="ECO:0000256" key="2">
    <source>
        <dbReference type="ARBA" id="ARBA00008348"/>
    </source>
</evidence>
<evidence type="ECO:0000313" key="11">
    <source>
        <dbReference type="Proteomes" id="UP000001936"/>
    </source>
</evidence>
<dbReference type="PANTHER" id="PTHR47683:SF2">
    <property type="entry name" value="RNA-BINDING S4 DOMAIN-CONTAINING PROTEIN"/>
    <property type="match status" value="1"/>
</dbReference>
<dbReference type="CDD" id="cd00165">
    <property type="entry name" value="S4"/>
    <property type="match status" value="1"/>
</dbReference>
<dbReference type="InterPro" id="IPR050343">
    <property type="entry name" value="RsuA_PseudoU_synthase"/>
</dbReference>
<dbReference type="GO" id="GO:0000455">
    <property type="term" value="P:enzyme-directed rRNA pseudouridine synthesis"/>
    <property type="evidence" value="ECO:0007669"/>
    <property type="project" value="UniProtKB-ARBA"/>
</dbReference>
<dbReference type="PANTHER" id="PTHR47683">
    <property type="entry name" value="PSEUDOURIDINE SYNTHASE FAMILY PROTEIN-RELATED"/>
    <property type="match status" value="1"/>
</dbReference>
<dbReference type="EMBL" id="CP000133">
    <property type="protein sequence ID" value="ABC92163.1"/>
    <property type="molecule type" value="Genomic_DNA"/>
</dbReference>
<dbReference type="InterPro" id="IPR002942">
    <property type="entry name" value="S4_RNA-bd"/>
</dbReference>
<accession>Q2K4S3</accession>
<evidence type="ECO:0000256" key="3">
    <source>
        <dbReference type="ARBA" id="ARBA00023235"/>
    </source>
</evidence>
<dbReference type="PROSITE" id="PS01149">
    <property type="entry name" value="PSI_RSU"/>
    <property type="match status" value="1"/>
</dbReference>
<evidence type="ECO:0000256" key="1">
    <source>
        <dbReference type="ARBA" id="ARBA00000073"/>
    </source>
</evidence>
<sequence>MRADGALSEAPTSFCTPIAPWFGCHAGIVVPFVPRSGIETGQGWQMRDRRPSHKTRERLKPAADTAGKRVTLPRALSKLGYCSRTQAERLIAESRVAVDGRTVSDASAWVDLSTARISVDGLVIAAEAKIYLMLNKPRGLVTTRQDPEGRPTVYDCLKNFDIPHLSPVGRLDKASEGLLLFTNDTEFAQTLLDPLTHVTKTYHVQIDRLMDDEEIAAMTSGIRHDGELLTAAATRRLRQGDRNSWIEVELDEGRNRQIRRMLEALGAECLRLVRVAIGGLELGELPKGAVRALTEGELQGLRRRAGMERARR</sequence>
<dbReference type="InterPro" id="IPR020103">
    <property type="entry name" value="PsdUridine_synth_cat_dom_sf"/>
</dbReference>
<dbReference type="AlphaFoldDB" id="Q2K4S3"/>
<dbReference type="SMART" id="SM00363">
    <property type="entry name" value="S4"/>
    <property type="match status" value="1"/>
</dbReference>
<evidence type="ECO:0000313" key="10">
    <source>
        <dbReference type="EMBL" id="ABC92163.1"/>
    </source>
</evidence>
<protein>
    <recommendedName>
        <fullName evidence="7">Pseudouridine synthase</fullName>
        <ecNumber evidence="7">5.4.99.-</ecNumber>
    </recommendedName>
</protein>
<evidence type="ECO:0000256" key="7">
    <source>
        <dbReference type="RuleBase" id="RU003887"/>
    </source>
</evidence>
<dbReference type="PROSITE" id="PS50889">
    <property type="entry name" value="S4"/>
    <property type="match status" value="1"/>
</dbReference>
<dbReference type="InterPro" id="IPR000748">
    <property type="entry name" value="PsdUridine_synth_RsuA/RluB/E/F"/>
</dbReference>
<keyword evidence="10" id="KW-0456">Lyase</keyword>
<evidence type="ECO:0000256" key="6">
    <source>
        <dbReference type="PROSITE-ProRule" id="PRU00182"/>
    </source>
</evidence>
<keyword evidence="11" id="KW-1185">Reference proteome</keyword>
<dbReference type="NCBIfam" id="TIGR00093">
    <property type="entry name" value="pseudouridine synthase"/>
    <property type="match status" value="1"/>
</dbReference>
<dbReference type="Pfam" id="PF01479">
    <property type="entry name" value="S4"/>
    <property type="match status" value="1"/>
</dbReference>
<name>Q2K4S3_RHIEC</name>
<dbReference type="GO" id="GO:0016829">
    <property type="term" value="F:lyase activity"/>
    <property type="evidence" value="ECO:0007669"/>
    <property type="project" value="UniProtKB-KW"/>
</dbReference>
<keyword evidence="6" id="KW-0694">RNA-binding</keyword>
<dbReference type="InterPro" id="IPR042092">
    <property type="entry name" value="PsdUridine_s_RsuA/RluB/E/F_cat"/>
</dbReference>
<dbReference type="Pfam" id="PF00849">
    <property type="entry name" value="PseudoU_synth_2"/>
    <property type="match status" value="1"/>
</dbReference>
<dbReference type="Gene3D" id="3.30.70.580">
    <property type="entry name" value="Pseudouridine synthase I, catalytic domain, N-terminal subdomain"/>
    <property type="match status" value="1"/>
</dbReference>
<dbReference type="SUPFAM" id="SSF55120">
    <property type="entry name" value="Pseudouridine synthase"/>
    <property type="match status" value="1"/>
</dbReference>
<dbReference type="InterPro" id="IPR036986">
    <property type="entry name" value="S4_RNA-bd_sf"/>
</dbReference>
<dbReference type="CDD" id="cd02870">
    <property type="entry name" value="PseudoU_synth_RsuA_like"/>
    <property type="match status" value="1"/>
</dbReference>
<comment type="catalytic activity">
    <reaction evidence="4">
        <text>uridine(35) in tRNA(Tyr) = pseudouridine(35) in tRNA(Tyr)</text>
        <dbReference type="Rhea" id="RHEA:60556"/>
        <dbReference type="Rhea" id="RHEA-COMP:15607"/>
        <dbReference type="Rhea" id="RHEA-COMP:15608"/>
        <dbReference type="ChEBI" id="CHEBI:65314"/>
        <dbReference type="ChEBI" id="CHEBI:65315"/>
    </reaction>
</comment>
<evidence type="ECO:0000256" key="5">
    <source>
        <dbReference type="ARBA" id="ARBA00036535"/>
    </source>
</evidence>
<dbReference type="GO" id="GO:0160138">
    <property type="term" value="F:23S rRNA pseudouridine(2604) synthase activity"/>
    <property type="evidence" value="ECO:0007669"/>
    <property type="project" value="UniProtKB-EC"/>
</dbReference>
<dbReference type="SUPFAM" id="SSF55174">
    <property type="entry name" value="Alpha-L RNA-binding motif"/>
    <property type="match status" value="1"/>
</dbReference>
<dbReference type="Gene3D" id="3.30.70.1560">
    <property type="entry name" value="Alpha-L RNA-binding motif"/>
    <property type="match status" value="1"/>
</dbReference>
<feature type="region of interest" description="Disordered" evidence="8">
    <location>
        <begin position="41"/>
        <end position="66"/>
    </location>
</feature>
<dbReference type="InterPro" id="IPR020094">
    <property type="entry name" value="TruA/RsuA/RluB/E/F_N"/>
</dbReference>
<organism evidence="10 11">
    <name type="scientific">Rhizobium etli (strain ATCC 51251 / DSM 11541 / JCM 21823 / NBRC 15573 / CFN 42)</name>
    <dbReference type="NCBI Taxonomy" id="347834"/>
    <lineage>
        <taxon>Bacteria</taxon>
        <taxon>Pseudomonadati</taxon>
        <taxon>Pseudomonadota</taxon>
        <taxon>Alphaproteobacteria</taxon>
        <taxon>Hyphomicrobiales</taxon>
        <taxon>Rhizobiaceae</taxon>
        <taxon>Rhizobium/Agrobacterium group</taxon>
        <taxon>Rhizobium</taxon>
    </lineage>
</organism>
<dbReference type="InterPro" id="IPR018496">
    <property type="entry name" value="PsdUridine_synth_RsuA/RluB_CS"/>
</dbReference>
<comment type="catalytic activity">
    <reaction evidence="5">
        <text>uridine(2604) in 23S rRNA = pseudouridine(2604) in 23S rRNA</text>
        <dbReference type="Rhea" id="RHEA:38875"/>
        <dbReference type="Rhea" id="RHEA-COMP:10093"/>
        <dbReference type="Rhea" id="RHEA-COMP:10094"/>
        <dbReference type="ChEBI" id="CHEBI:65314"/>
        <dbReference type="ChEBI" id="CHEBI:65315"/>
        <dbReference type="EC" id="5.4.99.21"/>
    </reaction>
</comment>
<dbReference type="eggNOG" id="COG1187">
    <property type="taxonomic scope" value="Bacteria"/>
</dbReference>
<comment type="catalytic activity">
    <reaction evidence="1">
        <text>a uridine in RNA = a pseudouridine in RNA</text>
        <dbReference type="Rhea" id="RHEA:48348"/>
        <dbReference type="Rhea" id="RHEA-COMP:12068"/>
        <dbReference type="Rhea" id="RHEA-COMP:12069"/>
        <dbReference type="ChEBI" id="CHEBI:65314"/>
        <dbReference type="ChEBI" id="CHEBI:65315"/>
    </reaction>
</comment>
<feature type="domain" description="RNA-binding S4" evidence="9">
    <location>
        <begin position="70"/>
        <end position="128"/>
    </location>
</feature>
<gene>
    <name evidence="10" type="ordered locus">RHE_CH03406</name>
</gene>
<evidence type="ECO:0000259" key="9">
    <source>
        <dbReference type="SMART" id="SM00363"/>
    </source>
</evidence>
<evidence type="ECO:0000256" key="4">
    <source>
        <dbReference type="ARBA" id="ARBA00036390"/>
    </source>
</evidence>
<comment type="similarity">
    <text evidence="2 7">Belongs to the pseudouridine synthase RsuA family.</text>
</comment>
<dbReference type="Gene3D" id="3.10.290.10">
    <property type="entry name" value="RNA-binding S4 domain"/>
    <property type="match status" value="1"/>
</dbReference>
<dbReference type="KEGG" id="ret:RHE_CH03406"/>
<evidence type="ECO:0000256" key="8">
    <source>
        <dbReference type="SAM" id="MobiDB-lite"/>
    </source>
</evidence>